<protein>
    <recommendedName>
        <fullName evidence="4">T9SS C-terminal target domain-containing protein</fullName>
    </recommendedName>
</protein>
<keyword evidence="3" id="KW-1185">Reference proteome</keyword>
<dbReference type="InterPro" id="IPR043777">
    <property type="entry name" value="DUF5719"/>
</dbReference>
<dbReference type="EMBL" id="RJJQ01000005">
    <property type="protein sequence ID" value="RNI23172.1"/>
    <property type="molecule type" value="Genomic_DNA"/>
</dbReference>
<dbReference type="Proteomes" id="UP000271678">
    <property type="component" value="Unassembled WGS sequence"/>
</dbReference>
<gene>
    <name evidence="2" type="ORF">EFY87_06965</name>
</gene>
<accession>A0A3M9MC79</accession>
<dbReference type="AlphaFoldDB" id="A0A3M9MC79"/>
<organism evidence="2 3">
    <name type="scientific">Flexivirga caeni</name>
    <dbReference type="NCBI Taxonomy" id="2294115"/>
    <lineage>
        <taxon>Bacteria</taxon>
        <taxon>Bacillati</taxon>
        <taxon>Actinomycetota</taxon>
        <taxon>Actinomycetes</taxon>
        <taxon>Micrococcales</taxon>
        <taxon>Dermacoccaceae</taxon>
        <taxon>Flexivirga</taxon>
    </lineage>
</organism>
<evidence type="ECO:0000256" key="1">
    <source>
        <dbReference type="SAM" id="SignalP"/>
    </source>
</evidence>
<evidence type="ECO:0008006" key="4">
    <source>
        <dbReference type="Google" id="ProtNLM"/>
    </source>
</evidence>
<feature type="chain" id="PRO_5039672300" description="T9SS C-terminal target domain-containing protein" evidence="1">
    <location>
        <begin position="22"/>
        <end position="465"/>
    </location>
</feature>
<name>A0A3M9MC79_9MICO</name>
<proteinExistence type="predicted"/>
<evidence type="ECO:0000313" key="3">
    <source>
        <dbReference type="Proteomes" id="UP000271678"/>
    </source>
</evidence>
<reference evidence="2 3" key="1">
    <citation type="submission" date="2018-11" db="EMBL/GenBank/DDBJ databases">
        <title>Draft genome of Simplicispira Flexivirga sp. BO-16.</title>
        <authorList>
            <person name="Im W.T."/>
        </authorList>
    </citation>
    <scope>NUCLEOTIDE SEQUENCE [LARGE SCALE GENOMIC DNA]</scope>
    <source>
        <strain evidence="2 3">BO-16</strain>
    </source>
</reference>
<sequence>MVRVTVAALAGAGLVWGATQATGTADATRPRDVRAVTVDNTSGLITQQSLTCTGADVVGTLAVASMPSGWVKASGQRGRLEASGVTGQLSLRPGGTDARALLSGTAGRVVASGGLAAGLVAGQWQLDRGASARGLMVSSCPAPVQSGWFFGGGHDAGRVARLILVNPAETPTTVDAAVVGASGTDRAASVQGVVLAPGERKVVTLGDFGGDLAAAAVHVSASGAGVVASLTDVWLTGETPVGESTSADPESPAKDILIPGVSSTSATPVVRLAVPGSAPAIVRVRVIDGSGAVVADRVQTVAGGTAAAVDLTGLKTGSYAVRVTADESVVAAAWSRTASHGTTDMAWSTAAPSLTAPAGLALPSDIPSGSASLMLVATAPASVDVLTVGASGADSTRAVTVPANQPVVIPLRDAVAVWLRPTGQGALHAAVTVTGHDKSGGYLASVPVQPAMLTQATARLLPARG</sequence>
<comment type="caution">
    <text evidence="2">The sequence shown here is derived from an EMBL/GenBank/DDBJ whole genome shotgun (WGS) entry which is preliminary data.</text>
</comment>
<evidence type="ECO:0000313" key="2">
    <source>
        <dbReference type="EMBL" id="RNI23172.1"/>
    </source>
</evidence>
<keyword evidence="1" id="KW-0732">Signal</keyword>
<feature type="signal peptide" evidence="1">
    <location>
        <begin position="1"/>
        <end position="21"/>
    </location>
</feature>
<dbReference type="Pfam" id="PF18986">
    <property type="entry name" value="DUF5719"/>
    <property type="match status" value="1"/>
</dbReference>